<proteinExistence type="predicted"/>
<evidence type="ECO:0000313" key="1">
    <source>
        <dbReference type="EMBL" id="KZV47485.1"/>
    </source>
</evidence>
<accession>A0A2Z7CMA6</accession>
<sequence length="373" mass="41633">MQVHGLKWERESTSSVSGQPYTAIDLQVLAVLSDVHLFALEELQTQMQVHGLKWERESTSRLFEGDKRDHGVLGHPRRRRFLETHLPANFFSHVGNFSSTVLCRYSSSNQRVLQASSKLRADVCIAVAQFAVSGHLHQVGSHNFCRDIVAVSSVVDLAVDPEEFVGVFQRGPDVQMITSDSSSSSSSSQPDPISLKDCSSRHIPITFVDDTAQIGATTTAHISMHSAGVTASDYTEALAQLRTSVDNISHEQMQIRFHVEILKADLSKRIFHLETTLIAASESHDRAVLIQTDILRKEMKEQKAALFQDMDDKLKGVQYQQAALSHDLMELQMVMPKRGREVAAEVRSLLLMIVADLVLVMEEADLAEVWIFE</sequence>
<name>A0A2Z7CMA6_9LAMI</name>
<protein>
    <submittedName>
        <fullName evidence="1">Uncharacterized protein</fullName>
    </submittedName>
</protein>
<organism evidence="1 2">
    <name type="scientific">Dorcoceras hygrometricum</name>
    <dbReference type="NCBI Taxonomy" id="472368"/>
    <lineage>
        <taxon>Eukaryota</taxon>
        <taxon>Viridiplantae</taxon>
        <taxon>Streptophyta</taxon>
        <taxon>Embryophyta</taxon>
        <taxon>Tracheophyta</taxon>
        <taxon>Spermatophyta</taxon>
        <taxon>Magnoliopsida</taxon>
        <taxon>eudicotyledons</taxon>
        <taxon>Gunneridae</taxon>
        <taxon>Pentapetalae</taxon>
        <taxon>asterids</taxon>
        <taxon>lamiids</taxon>
        <taxon>Lamiales</taxon>
        <taxon>Gesneriaceae</taxon>
        <taxon>Didymocarpoideae</taxon>
        <taxon>Trichosporeae</taxon>
        <taxon>Loxocarpinae</taxon>
        <taxon>Dorcoceras</taxon>
    </lineage>
</organism>
<evidence type="ECO:0000313" key="2">
    <source>
        <dbReference type="Proteomes" id="UP000250235"/>
    </source>
</evidence>
<reference evidence="1 2" key="1">
    <citation type="journal article" date="2015" name="Proc. Natl. Acad. Sci. U.S.A.">
        <title>The resurrection genome of Boea hygrometrica: A blueprint for survival of dehydration.</title>
        <authorList>
            <person name="Xiao L."/>
            <person name="Yang G."/>
            <person name="Zhang L."/>
            <person name="Yang X."/>
            <person name="Zhao S."/>
            <person name="Ji Z."/>
            <person name="Zhou Q."/>
            <person name="Hu M."/>
            <person name="Wang Y."/>
            <person name="Chen M."/>
            <person name="Xu Y."/>
            <person name="Jin H."/>
            <person name="Xiao X."/>
            <person name="Hu G."/>
            <person name="Bao F."/>
            <person name="Hu Y."/>
            <person name="Wan P."/>
            <person name="Li L."/>
            <person name="Deng X."/>
            <person name="Kuang T."/>
            <person name="Xiang C."/>
            <person name="Zhu J.K."/>
            <person name="Oliver M.J."/>
            <person name="He Y."/>
        </authorList>
    </citation>
    <scope>NUCLEOTIDE SEQUENCE [LARGE SCALE GENOMIC DNA]</scope>
    <source>
        <strain evidence="2">cv. XS01</strain>
    </source>
</reference>
<gene>
    <name evidence="1" type="ORF">F511_23603</name>
</gene>
<keyword evidence="2" id="KW-1185">Reference proteome</keyword>
<dbReference type="Proteomes" id="UP000250235">
    <property type="component" value="Unassembled WGS sequence"/>
</dbReference>
<dbReference type="EMBL" id="KQ995277">
    <property type="protein sequence ID" value="KZV47485.1"/>
    <property type="molecule type" value="Genomic_DNA"/>
</dbReference>
<dbReference type="AlphaFoldDB" id="A0A2Z7CMA6"/>